<sequence>MTQGIAVFVKGHVLQERSTTYNAGYKLQAGTAFEYKVAKCDDCSLCVCAVNQGRAPEVVRVIATKERLPVTAITACVVMACTSIADPDASDERDVFLLKKVCDATFPSDLPLAVIGRSDARLKGTRDLLSCLCLEAELSGGSRVDKKKLNQLVNEFARSKDISAQTLGATHLDSFFSFMKKGSPNKKGHGSNIYKTLEPHLVRNLRQGIQWKHKKMSRDRFVSIAMNHGLHRATTIRAVYCTGNPFTFLSDDQFLGFSDFNRKARFDAHTIPEFDDAMLYDSDSFFRAPLDEAGTEMQSASSARRFARRLKDASSDLDLRMFEMESGDEMQEPVHLETRRVERFPITDDKIEALRTTWTDLDLESRSECCLVIDARCPMLRVSVLANRKRRGSASGDFGMNAFRASCKIWCTTAWTDDRTSSVCARILDVVTCGRRVPVRVAIWDNRKLFGESLRPDRPCTALRTLTAEVPLANRCASEQSSRGVLPVGIADALHRANPETEFGGKGGCLHDLHAGDLCVTDQLYSGEQTDVPVGGWVFNLRIGAAGVVKEIMNVHTKKRSATVRAPAETTRGQPDHSHFMRLEVVWKDEDSDATFDIWVSLGNVNWRPCDAFPIVCAHQLRPKPTKNSRILLRRCRVDTGRQEHLACWSWLLACARLCSSLGNSTVFGIHQTELHDRADNALHFLSARSDLFYTLLEDAAP</sequence>
<proteinExistence type="predicted"/>
<gene>
    <name evidence="1" type="ORF">CYMTET_47742</name>
</gene>
<dbReference type="Proteomes" id="UP001190700">
    <property type="component" value="Unassembled WGS sequence"/>
</dbReference>
<accession>A0AAE0BUS2</accession>
<protein>
    <submittedName>
        <fullName evidence="1">Uncharacterized protein</fullName>
    </submittedName>
</protein>
<evidence type="ECO:0000313" key="2">
    <source>
        <dbReference type="Proteomes" id="UP001190700"/>
    </source>
</evidence>
<organism evidence="1 2">
    <name type="scientific">Cymbomonas tetramitiformis</name>
    <dbReference type="NCBI Taxonomy" id="36881"/>
    <lineage>
        <taxon>Eukaryota</taxon>
        <taxon>Viridiplantae</taxon>
        <taxon>Chlorophyta</taxon>
        <taxon>Pyramimonadophyceae</taxon>
        <taxon>Pyramimonadales</taxon>
        <taxon>Pyramimonadaceae</taxon>
        <taxon>Cymbomonas</taxon>
    </lineage>
</organism>
<name>A0AAE0BUS2_9CHLO</name>
<reference evidence="1 2" key="1">
    <citation type="journal article" date="2015" name="Genome Biol. Evol.">
        <title>Comparative Genomics of a Bacterivorous Green Alga Reveals Evolutionary Causalities and Consequences of Phago-Mixotrophic Mode of Nutrition.</title>
        <authorList>
            <person name="Burns J.A."/>
            <person name="Paasch A."/>
            <person name="Narechania A."/>
            <person name="Kim E."/>
        </authorList>
    </citation>
    <scope>NUCLEOTIDE SEQUENCE [LARGE SCALE GENOMIC DNA]</scope>
    <source>
        <strain evidence="1 2">PLY_AMNH</strain>
    </source>
</reference>
<keyword evidence="2" id="KW-1185">Reference proteome</keyword>
<comment type="caution">
    <text evidence="1">The sequence shown here is derived from an EMBL/GenBank/DDBJ whole genome shotgun (WGS) entry which is preliminary data.</text>
</comment>
<evidence type="ECO:0000313" key="1">
    <source>
        <dbReference type="EMBL" id="KAK3242583.1"/>
    </source>
</evidence>
<dbReference type="EMBL" id="LGRX02033150">
    <property type="protein sequence ID" value="KAK3242583.1"/>
    <property type="molecule type" value="Genomic_DNA"/>
</dbReference>
<dbReference type="AlphaFoldDB" id="A0AAE0BUS2"/>